<keyword evidence="4" id="KW-1185">Reference proteome</keyword>
<dbReference type="RefSeq" id="WP_208340256.1">
    <property type="nucleotide sequence ID" value="NZ_CAWQFN010000640.1"/>
</dbReference>
<dbReference type="Proteomes" id="UP000667802">
    <property type="component" value="Unassembled WGS sequence"/>
</dbReference>
<keyword evidence="2" id="KW-0472">Membrane</keyword>
<dbReference type="EMBL" id="JAALHA020000001">
    <property type="protein sequence ID" value="MDR9893021.1"/>
    <property type="molecule type" value="Genomic_DNA"/>
</dbReference>
<evidence type="ECO:0000256" key="2">
    <source>
        <dbReference type="SAM" id="Phobius"/>
    </source>
</evidence>
<accession>A0AAP5I1D1</accession>
<evidence type="ECO:0000256" key="1">
    <source>
        <dbReference type="SAM" id="Coils"/>
    </source>
</evidence>
<proteinExistence type="predicted"/>
<feature type="transmembrane region" description="Helical" evidence="2">
    <location>
        <begin position="192"/>
        <end position="216"/>
    </location>
</feature>
<dbReference type="AlphaFoldDB" id="A0AAP5I1D1"/>
<feature type="transmembrane region" description="Helical" evidence="2">
    <location>
        <begin position="228"/>
        <end position="251"/>
    </location>
</feature>
<comment type="caution">
    <text evidence="3">The sequence shown here is derived from an EMBL/GenBank/DDBJ whole genome shotgun (WGS) entry which is preliminary data.</text>
</comment>
<organism evidence="3 4">
    <name type="scientific">Aetokthonos hydrillicola Thurmond2011</name>
    <dbReference type="NCBI Taxonomy" id="2712845"/>
    <lineage>
        <taxon>Bacteria</taxon>
        <taxon>Bacillati</taxon>
        <taxon>Cyanobacteriota</taxon>
        <taxon>Cyanophyceae</taxon>
        <taxon>Nostocales</taxon>
        <taxon>Hapalosiphonaceae</taxon>
        <taxon>Aetokthonos</taxon>
    </lineage>
</organism>
<evidence type="ECO:0000313" key="4">
    <source>
        <dbReference type="Proteomes" id="UP000667802"/>
    </source>
</evidence>
<keyword evidence="1" id="KW-0175">Coiled coil</keyword>
<keyword evidence="2" id="KW-1133">Transmembrane helix</keyword>
<keyword evidence="2" id="KW-0812">Transmembrane</keyword>
<name>A0AAP5I1D1_9CYAN</name>
<evidence type="ECO:0000313" key="3">
    <source>
        <dbReference type="EMBL" id="MDR9893021.1"/>
    </source>
</evidence>
<gene>
    <name evidence="3" type="ORF">G7B40_000275</name>
</gene>
<sequence>MANCPVCNTEYTEGDVGNCSICGWDLSPYPIVFAGQIHDAFLEKERKKLAWAKQSWLKSQSKEELDRANQEISLLLSELDLTQQEKYLFEEEVEQLTKGQKQIQNQLQHLQQKKKELEVELAEQPSLKEVNDKFQQQIRLLEEERKKEVSQVTYSLDRANQRIKELQIKNLKYEENIFNLMTLSNNFIEFKFGIQIILFICLIGTPMASVLMFFSLSNEYCIIILLRYIALIIILLFTGGTIILSITLYVAQTLGKFGYNNQLLRRFYHE</sequence>
<feature type="coiled-coil region" evidence="1">
    <location>
        <begin position="58"/>
        <end position="176"/>
    </location>
</feature>
<reference evidence="4" key="1">
    <citation type="journal article" date="2021" name="Science">
        <title>Hunting the eagle killer: A cyanobacterial neurotoxin causes vacuolar myelinopathy.</title>
        <authorList>
            <person name="Breinlinger S."/>
            <person name="Phillips T.J."/>
            <person name="Haram B.N."/>
            <person name="Mares J."/>
            <person name="Martinez Yerena J.A."/>
            <person name="Hrouzek P."/>
            <person name="Sobotka R."/>
            <person name="Henderson W.M."/>
            <person name="Schmieder P."/>
            <person name="Williams S.M."/>
            <person name="Lauderdale J.D."/>
            <person name="Wilde H.D."/>
            <person name="Gerrin W."/>
            <person name="Kust A."/>
            <person name="Washington J.W."/>
            <person name="Wagner C."/>
            <person name="Geier B."/>
            <person name="Liebeke M."/>
            <person name="Enke H."/>
            <person name="Niedermeyer T.H.J."/>
            <person name="Wilde S.B."/>
        </authorList>
    </citation>
    <scope>NUCLEOTIDE SEQUENCE [LARGE SCALE GENOMIC DNA]</scope>
    <source>
        <strain evidence="4">Thurmond2011</strain>
    </source>
</reference>
<protein>
    <submittedName>
        <fullName evidence="3">Uncharacterized protein</fullName>
    </submittedName>
</protein>